<dbReference type="AlphaFoldDB" id="A0A4C1V018"/>
<comment type="caution">
    <text evidence="1">The sequence shown here is derived from an EMBL/GenBank/DDBJ whole genome shotgun (WGS) entry which is preliminary data.</text>
</comment>
<accession>A0A4C1V018</accession>
<gene>
    <name evidence="1" type="ORF">EVAR_16603_1</name>
</gene>
<dbReference type="Proteomes" id="UP000299102">
    <property type="component" value="Unassembled WGS sequence"/>
</dbReference>
<protein>
    <submittedName>
        <fullName evidence="1">Uncharacterized protein</fullName>
    </submittedName>
</protein>
<keyword evidence="2" id="KW-1185">Reference proteome</keyword>
<reference evidence="1 2" key="1">
    <citation type="journal article" date="2019" name="Commun. Biol.">
        <title>The bagworm genome reveals a unique fibroin gene that provides high tensile strength.</title>
        <authorList>
            <person name="Kono N."/>
            <person name="Nakamura H."/>
            <person name="Ohtoshi R."/>
            <person name="Tomita M."/>
            <person name="Numata K."/>
            <person name="Arakawa K."/>
        </authorList>
    </citation>
    <scope>NUCLEOTIDE SEQUENCE [LARGE SCALE GENOMIC DNA]</scope>
</reference>
<evidence type="ECO:0000313" key="2">
    <source>
        <dbReference type="Proteomes" id="UP000299102"/>
    </source>
</evidence>
<organism evidence="1 2">
    <name type="scientific">Eumeta variegata</name>
    <name type="common">Bagworm moth</name>
    <name type="synonym">Eumeta japonica</name>
    <dbReference type="NCBI Taxonomy" id="151549"/>
    <lineage>
        <taxon>Eukaryota</taxon>
        <taxon>Metazoa</taxon>
        <taxon>Ecdysozoa</taxon>
        <taxon>Arthropoda</taxon>
        <taxon>Hexapoda</taxon>
        <taxon>Insecta</taxon>
        <taxon>Pterygota</taxon>
        <taxon>Neoptera</taxon>
        <taxon>Endopterygota</taxon>
        <taxon>Lepidoptera</taxon>
        <taxon>Glossata</taxon>
        <taxon>Ditrysia</taxon>
        <taxon>Tineoidea</taxon>
        <taxon>Psychidae</taxon>
        <taxon>Oiketicinae</taxon>
        <taxon>Eumeta</taxon>
    </lineage>
</organism>
<proteinExistence type="predicted"/>
<evidence type="ECO:0000313" key="1">
    <source>
        <dbReference type="EMBL" id="GBP31829.1"/>
    </source>
</evidence>
<sequence length="107" mass="12427">MERRFQTRTGLESKSKLILRSQSRLGPRAKSEYRVGLKPEKKKENWDRNRKRNHINFCTRRAIIEAKNVSVFFDSRSTELARDCIFATLSPPGQCIAVGATFRLTVR</sequence>
<name>A0A4C1V018_EUMVA</name>
<dbReference type="EMBL" id="BGZK01000252">
    <property type="protein sequence ID" value="GBP31829.1"/>
    <property type="molecule type" value="Genomic_DNA"/>
</dbReference>